<dbReference type="Proteomes" id="UP001066276">
    <property type="component" value="Chromosome 5"/>
</dbReference>
<accession>A0AAV7RK04</accession>
<gene>
    <name evidence="1" type="ORF">NDU88_003947</name>
</gene>
<dbReference type="Gene3D" id="3.30.250.20">
    <property type="entry name" value="L1 transposable element, C-terminal domain"/>
    <property type="match status" value="1"/>
</dbReference>
<keyword evidence="2" id="KW-1185">Reference proteome</keyword>
<sequence>MVSYLEVQVKILMAKVHELESRAEDSEGRSGCINIGMLAFQKDLVTFFETWLARTVAPTQLSTHYLVEWANRVRARRPPEGASPRSVEARLMILRAGRTAGSIVHKNGRIALFPDYTLAVPRLRASVLGVKKRLWSVGLSYTLLLPTKLKVMVNRPSYFFTEPEDDWEWVEQQQCKVSVLNTLTTQPQMDRAQQGIVEAEMQESMAPHPSPSPGGTDAGTVDCYQLI</sequence>
<evidence type="ECO:0000313" key="1">
    <source>
        <dbReference type="EMBL" id="KAJ1151160.1"/>
    </source>
</evidence>
<proteinExistence type="predicted"/>
<reference evidence="1" key="1">
    <citation type="journal article" date="2022" name="bioRxiv">
        <title>Sequencing and chromosome-scale assembly of the giantPleurodeles waltlgenome.</title>
        <authorList>
            <person name="Brown T."/>
            <person name="Elewa A."/>
            <person name="Iarovenko S."/>
            <person name="Subramanian E."/>
            <person name="Araus A.J."/>
            <person name="Petzold A."/>
            <person name="Susuki M."/>
            <person name="Suzuki K.-i.T."/>
            <person name="Hayashi T."/>
            <person name="Toyoda A."/>
            <person name="Oliveira C."/>
            <person name="Osipova E."/>
            <person name="Leigh N.D."/>
            <person name="Simon A."/>
            <person name="Yun M.H."/>
        </authorList>
    </citation>
    <scope>NUCLEOTIDE SEQUENCE</scope>
    <source>
        <strain evidence="1">20211129_DDA</strain>
        <tissue evidence="1">Liver</tissue>
    </source>
</reference>
<organism evidence="1 2">
    <name type="scientific">Pleurodeles waltl</name>
    <name type="common">Iberian ribbed newt</name>
    <dbReference type="NCBI Taxonomy" id="8319"/>
    <lineage>
        <taxon>Eukaryota</taxon>
        <taxon>Metazoa</taxon>
        <taxon>Chordata</taxon>
        <taxon>Craniata</taxon>
        <taxon>Vertebrata</taxon>
        <taxon>Euteleostomi</taxon>
        <taxon>Amphibia</taxon>
        <taxon>Batrachia</taxon>
        <taxon>Caudata</taxon>
        <taxon>Salamandroidea</taxon>
        <taxon>Salamandridae</taxon>
        <taxon>Pleurodelinae</taxon>
        <taxon>Pleurodeles</taxon>
    </lineage>
</organism>
<evidence type="ECO:0000313" key="2">
    <source>
        <dbReference type="Proteomes" id="UP001066276"/>
    </source>
</evidence>
<dbReference type="AlphaFoldDB" id="A0AAV7RK04"/>
<name>A0AAV7RK04_PLEWA</name>
<dbReference type="InterPro" id="IPR042566">
    <property type="entry name" value="L1_C"/>
</dbReference>
<comment type="caution">
    <text evidence="1">The sequence shown here is derived from an EMBL/GenBank/DDBJ whole genome shotgun (WGS) entry which is preliminary data.</text>
</comment>
<protein>
    <submittedName>
        <fullName evidence="1">Uncharacterized protein</fullName>
    </submittedName>
</protein>
<dbReference type="EMBL" id="JANPWB010000009">
    <property type="protein sequence ID" value="KAJ1151160.1"/>
    <property type="molecule type" value="Genomic_DNA"/>
</dbReference>